<dbReference type="RefSeq" id="WP_098152063.1">
    <property type="nucleotide sequence ID" value="NZ_CADETB010000004.1"/>
</dbReference>
<dbReference type="AlphaFoldDB" id="A0A2A7SF35"/>
<comment type="caution">
    <text evidence="2">The sequence shown here is derived from an EMBL/GenBank/DDBJ whole genome shotgun (WGS) entry which is preliminary data.</text>
</comment>
<dbReference type="Proteomes" id="UP000220629">
    <property type="component" value="Unassembled WGS sequence"/>
</dbReference>
<evidence type="ECO:0000313" key="2">
    <source>
        <dbReference type="EMBL" id="PEH42267.1"/>
    </source>
</evidence>
<evidence type="ECO:0000256" key="1">
    <source>
        <dbReference type="SAM" id="MobiDB-lite"/>
    </source>
</evidence>
<dbReference type="EMBL" id="PDDY01000001">
    <property type="protein sequence ID" value="PEH42267.1"/>
    <property type="molecule type" value="Genomic_DNA"/>
</dbReference>
<evidence type="ECO:0000313" key="3">
    <source>
        <dbReference type="Proteomes" id="UP000220629"/>
    </source>
</evidence>
<protein>
    <submittedName>
        <fullName evidence="2">Uncharacterized protein</fullName>
    </submittedName>
</protein>
<sequence>MSTPPIERPNYFAGEALLTDDFICEQQYHMAVQSINNSSLYTYGIASGLEVHWDSAQVHDQVDVLPGMAIDSLGRQIILGAQQVVRFTDIQPGASYYLTISYAEAYADYTVQPSGVAGYKRIVSQPLIQPVLNLKEPGLNIVLAVVSFSSLGTINAINYRASTAARRYVSSTLGGLTLIAEGAGLSGNPVSSSQPAALDPNDATIYPRLLARLDAAAQQVTLEIAASRTQFDGVLNTLDNLGIGTSQPHANLEILPLAFDGPGAISSDGQLVSFSAPVSPFFQPGDVLRSAPPVTLLPDGSMRFGLAQQRTIVKAEPDKQMVTVDLAFDPPLASIGYTYQRALLARFGLDANASLLEVGIDGSVGLGPQASLKSGDGTPGRHALSIVPGGQVGIGLNDRDPSCALDVGGQISAASIATQSLVAQGVVQAQSFVGNGSQLEGLQTLSYWTRETIGTPTSNLYYNEGNVGIRNSTPAGSLSVGGGQSVVGNGNITSLSNSVIQGYQSTFTQQVSVGDLISIGSIVQLKGVISEIVSDTELVLQQQFPVILTNSAYRYGAADGSAPQSAAGTISSEGRTVRGAGTSFTSKCQVGGRLVIDSFQPSTSVAQTRSVKKVDTATELSIDTAFALDLKDSKYYLGDAEDPSPGTISSSGTTVTGTGTDFTKLPADATIRIDSTSALPEKMRVKSVDSDTQLTMILPDGTPIQPDAQLFAITSVYQITPSLLAHFGVDPNPDGTKPPAMLVVTNEISDANSADQHNTVAINVPLGQVQSRYALQVDGDVNFTTGSIDADDLTVKTLTATVSAEVLGADKRVLFHAGEAAPSGAKPTLTVGGSAVTVTALAADSVTASGDITSLATVKAARLDGDALSAGGVSFAANGSVQMLGARKVYTWASMQGDDKYRIYWETAATDGYVMATVGQPNPGGPEFLGVLTGSTYEGPTQTSFTYAMAFAQTFETPGKDKMYLPVPGSFTMPVRQQEKWQVELSSTPDDGTRPQVEFYWIPLGTGGAQAGHAAMNAPGQPPSADTAALSGNSLGAQVEKLLQRMRGGGLPGMVATSRRDVAQRMGDLTQVFGDATRMSPDAQARQRFTDELAKIVCAPDTAPVHSTSDAFQEHVGTLIDAFEQALARSFTGGERNLLADGVAALVRINDTAGNRGDLQLIRQNIGLFLENVQKVLNTQFDNGQLRMLTRALVRLVGDGSGADRV</sequence>
<name>A0A2A7SF35_BURGA</name>
<reference evidence="3" key="1">
    <citation type="submission" date="2017-09" db="EMBL/GenBank/DDBJ databases">
        <title>FDA dAtabase for Regulatory Grade micrObial Sequences (FDA-ARGOS): Supporting development and validation of Infectious Disease Dx tests.</title>
        <authorList>
            <person name="Minogue T."/>
            <person name="Wolcott M."/>
            <person name="Wasieloski L."/>
            <person name="Aguilar W."/>
            <person name="Moore D."/>
            <person name="Tallon L."/>
            <person name="Sadzewicz L."/>
            <person name="Ott S."/>
            <person name="Zhao X."/>
            <person name="Nagaraj S."/>
            <person name="Vavikolanu K."/>
            <person name="Aluvathingal J."/>
            <person name="Nadendla S."/>
            <person name="Sichtig H."/>
        </authorList>
    </citation>
    <scope>NUCLEOTIDE SEQUENCE [LARGE SCALE GENOMIC DNA]</scope>
    <source>
        <strain evidence="3">FDAARGOS_390</strain>
    </source>
</reference>
<accession>A0A2A7SF35</accession>
<feature type="region of interest" description="Disordered" evidence="1">
    <location>
        <begin position="640"/>
        <end position="661"/>
    </location>
</feature>
<organism evidence="2 3">
    <name type="scientific">Burkholderia gladioli</name>
    <name type="common">Pseudomonas marginata</name>
    <name type="synonym">Phytomonas marginata</name>
    <dbReference type="NCBI Taxonomy" id="28095"/>
    <lineage>
        <taxon>Bacteria</taxon>
        <taxon>Pseudomonadati</taxon>
        <taxon>Pseudomonadota</taxon>
        <taxon>Betaproteobacteria</taxon>
        <taxon>Burkholderiales</taxon>
        <taxon>Burkholderiaceae</taxon>
        <taxon>Burkholderia</taxon>
    </lineage>
</organism>
<gene>
    <name evidence="2" type="ORF">CRM94_08990</name>
</gene>
<feature type="compositionally biased region" description="Low complexity" evidence="1">
    <location>
        <begin position="644"/>
        <end position="660"/>
    </location>
</feature>
<proteinExistence type="predicted"/>